<dbReference type="HAMAP" id="MF_00265">
    <property type="entry name" value="VapC_Nob1"/>
    <property type="match status" value="1"/>
</dbReference>
<evidence type="ECO:0000313" key="9">
    <source>
        <dbReference type="Proteomes" id="UP000650511"/>
    </source>
</evidence>
<dbReference type="PANTHER" id="PTHR35901">
    <property type="entry name" value="RIBONUCLEASE VAPC3"/>
    <property type="match status" value="1"/>
</dbReference>
<accession>A0A8J3EVI0</accession>
<keyword evidence="3 6" id="KW-0479">Metal-binding</keyword>
<evidence type="ECO:0000256" key="3">
    <source>
        <dbReference type="ARBA" id="ARBA00022723"/>
    </source>
</evidence>
<dbReference type="EC" id="3.1.-.-" evidence="6"/>
<dbReference type="EMBL" id="BMHA01000014">
    <property type="protein sequence ID" value="GGI09191.1"/>
    <property type="molecule type" value="Genomic_DNA"/>
</dbReference>
<dbReference type="PANTHER" id="PTHR35901:SF1">
    <property type="entry name" value="EXONUCLEASE VAPC9"/>
    <property type="match status" value="1"/>
</dbReference>
<evidence type="ECO:0000256" key="5">
    <source>
        <dbReference type="ARBA" id="ARBA00022842"/>
    </source>
</evidence>
<evidence type="ECO:0000256" key="6">
    <source>
        <dbReference type="HAMAP-Rule" id="MF_00265"/>
    </source>
</evidence>
<protein>
    <recommendedName>
        <fullName evidence="6">Ribonuclease VapC</fullName>
        <shortName evidence="6">RNase VapC</shortName>
        <ecNumber evidence="6">3.1.-.-</ecNumber>
    </recommendedName>
    <alternativeName>
        <fullName evidence="6">Toxin VapC</fullName>
    </alternativeName>
</protein>
<evidence type="ECO:0000256" key="2">
    <source>
        <dbReference type="ARBA" id="ARBA00022722"/>
    </source>
</evidence>
<dbReference type="OrthoDB" id="1525146at2"/>
<dbReference type="SUPFAM" id="SSF88723">
    <property type="entry name" value="PIN domain-like"/>
    <property type="match status" value="1"/>
</dbReference>
<dbReference type="Pfam" id="PF01850">
    <property type="entry name" value="PIN"/>
    <property type="match status" value="1"/>
</dbReference>
<keyword evidence="5 6" id="KW-0460">Magnesium</keyword>
<dbReference type="Proteomes" id="UP000650511">
    <property type="component" value="Unassembled WGS sequence"/>
</dbReference>
<evidence type="ECO:0000256" key="1">
    <source>
        <dbReference type="ARBA" id="ARBA00022649"/>
    </source>
</evidence>
<evidence type="ECO:0000256" key="4">
    <source>
        <dbReference type="ARBA" id="ARBA00022801"/>
    </source>
</evidence>
<keyword evidence="4 6" id="KW-0378">Hydrolase</keyword>
<comment type="similarity">
    <text evidence="6">Belongs to the PINc/VapC protein family.</text>
</comment>
<dbReference type="GO" id="GO:0090729">
    <property type="term" value="F:toxin activity"/>
    <property type="evidence" value="ECO:0007669"/>
    <property type="project" value="UniProtKB-KW"/>
</dbReference>
<feature type="domain" description="PIN" evidence="7">
    <location>
        <begin position="4"/>
        <end position="129"/>
    </location>
</feature>
<dbReference type="Gene3D" id="3.40.50.1010">
    <property type="entry name" value="5'-nuclease"/>
    <property type="match status" value="1"/>
</dbReference>
<feature type="binding site" evidence="6">
    <location>
        <position position="6"/>
    </location>
    <ligand>
        <name>Mg(2+)</name>
        <dbReference type="ChEBI" id="CHEBI:18420"/>
    </ligand>
</feature>
<keyword evidence="1 6" id="KW-1277">Toxin-antitoxin system</keyword>
<dbReference type="RefSeq" id="WP_130650268.1">
    <property type="nucleotide sequence ID" value="NZ_BMHA01000014.1"/>
</dbReference>
<dbReference type="GO" id="GO:0004540">
    <property type="term" value="F:RNA nuclease activity"/>
    <property type="evidence" value="ECO:0007669"/>
    <property type="project" value="InterPro"/>
</dbReference>
<dbReference type="InterPro" id="IPR002716">
    <property type="entry name" value="PIN_dom"/>
</dbReference>
<keyword evidence="9" id="KW-1185">Reference proteome</keyword>
<dbReference type="InterPro" id="IPR029060">
    <property type="entry name" value="PIN-like_dom_sf"/>
</dbReference>
<keyword evidence="6" id="KW-0800">Toxin</keyword>
<keyword evidence="2 6" id="KW-0540">Nuclease</keyword>
<organism evidence="8 9">
    <name type="scientific">Egicoccus halophilus</name>
    <dbReference type="NCBI Taxonomy" id="1670830"/>
    <lineage>
        <taxon>Bacteria</taxon>
        <taxon>Bacillati</taxon>
        <taxon>Actinomycetota</taxon>
        <taxon>Nitriliruptoria</taxon>
        <taxon>Egicoccales</taxon>
        <taxon>Egicoccaceae</taxon>
        <taxon>Egicoccus</taxon>
    </lineage>
</organism>
<dbReference type="InterPro" id="IPR022907">
    <property type="entry name" value="VapC_family"/>
</dbReference>
<reference evidence="8" key="2">
    <citation type="submission" date="2020-09" db="EMBL/GenBank/DDBJ databases">
        <authorList>
            <person name="Sun Q."/>
            <person name="Zhou Y."/>
        </authorList>
    </citation>
    <scope>NUCLEOTIDE SEQUENCE</scope>
    <source>
        <strain evidence="8">CGMCC 1.14988</strain>
    </source>
</reference>
<comment type="cofactor">
    <cofactor evidence="6">
        <name>Mg(2+)</name>
        <dbReference type="ChEBI" id="CHEBI:18420"/>
    </cofactor>
</comment>
<dbReference type="AlphaFoldDB" id="A0A8J3EVI0"/>
<dbReference type="InterPro" id="IPR051619">
    <property type="entry name" value="TypeII_TA_RNase_PINc/VapC"/>
</dbReference>
<reference evidence="8" key="1">
    <citation type="journal article" date="2014" name="Int. J. Syst. Evol. Microbiol.">
        <title>Complete genome sequence of Corynebacterium casei LMG S-19264T (=DSM 44701T), isolated from a smear-ripened cheese.</title>
        <authorList>
            <consortium name="US DOE Joint Genome Institute (JGI-PGF)"/>
            <person name="Walter F."/>
            <person name="Albersmeier A."/>
            <person name="Kalinowski J."/>
            <person name="Ruckert C."/>
        </authorList>
    </citation>
    <scope>NUCLEOTIDE SEQUENCE</scope>
    <source>
        <strain evidence="8">CGMCC 1.14988</strain>
    </source>
</reference>
<evidence type="ECO:0000313" key="8">
    <source>
        <dbReference type="EMBL" id="GGI09191.1"/>
    </source>
</evidence>
<comment type="function">
    <text evidence="6">Toxic component of a toxin-antitoxin (TA) system. An RNase.</text>
</comment>
<evidence type="ECO:0000259" key="7">
    <source>
        <dbReference type="Pfam" id="PF01850"/>
    </source>
</evidence>
<name>A0A8J3EVI0_9ACTN</name>
<feature type="binding site" evidence="6">
    <location>
        <position position="101"/>
    </location>
    <ligand>
        <name>Mg(2+)</name>
        <dbReference type="ChEBI" id="CHEBI:18420"/>
    </ligand>
</feature>
<dbReference type="GO" id="GO:0000287">
    <property type="term" value="F:magnesium ion binding"/>
    <property type="evidence" value="ECO:0007669"/>
    <property type="project" value="UniProtKB-UniRule"/>
</dbReference>
<dbReference type="GO" id="GO:0016787">
    <property type="term" value="F:hydrolase activity"/>
    <property type="evidence" value="ECO:0007669"/>
    <property type="project" value="UniProtKB-KW"/>
</dbReference>
<dbReference type="CDD" id="cd09874">
    <property type="entry name" value="PIN_MT3492-like"/>
    <property type="match status" value="1"/>
</dbReference>
<comment type="caution">
    <text evidence="8">The sequence shown here is derived from an EMBL/GenBank/DDBJ whole genome shotgun (WGS) entry which is preliminary data.</text>
</comment>
<sequence length="144" mass="15366">MIAYFDTSALIPLLIEEPGSERSGRVWDAAEHVTSVRLIYTEARAALAQAARLGRMAADDLAVAIEELGRLYDQLDLLEVDDLLVRRAGELAQRHALRGYDAVHLAAAERVQNSSAVMVAGDGDLCAAAEEIGLAVARTHGEGG</sequence>
<proteinExistence type="inferred from homology"/>
<gene>
    <name evidence="8" type="primary">vapC49</name>
    <name evidence="6" type="synonym">vapC</name>
    <name evidence="8" type="ORF">GCM10011354_32850</name>
</gene>